<evidence type="ECO:0000313" key="1">
    <source>
        <dbReference type="EMBL" id="KAJ3807720.1"/>
    </source>
</evidence>
<dbReference type="Proteomes" id="UP001163835">
    <property type="component" value="Unassembled WGS sequence"/>
</dbReference>
<proteinExistence type="predicted"/>
<evidence type="ECO:0000313" key="2">
    <source>
        <dbReference type="Proteomes" id="UP001163835"/>
    </source>
</evidence>
<sequence length="242" mass="27948">MSSDQVIWSGYQLDIDSFKKFIMVLTGEGDRPPPDDDESSLDWAYEYTAWRFELSPRDRAKTPKIRYLELNPDAPDDITHLFFPVRWIPYKSPRQLDDPTHPDYATTHEPNEKDKAKLDRWLTYIHETNGGKYRFSADIPRMENFPAVGNPYRASDCPGSNASLPPASWLKSQAWANITRKEHELKCRQPLPATITGSRREVAIRTQMGKIQRRDSKLEREYEMVLNAKQGQTFAPTGTLKS</sequence>
<gene>
    <name evidence="1" type="ORF">F5876DRAFT_67896</name>
</gene>
<name>A0ACC1TTC0_9AGAR</name>
<protein>
    <submittedName>
        <fullName evidence="1">Uncharacterized protein</fullName>
    </submittedName>
</protein>
<accession>A0ACC1TTC0</accession>
<keyword evidence="2" id="KW-1185">Reference proteome</keyword>
<comment type="caution">
    <text evidence="1">The sequence shown here is derived from an EMBL/GenBank/DDBJ whole genome shotgun (WGS) entry which is preliminary data.</text>
</comment>
<reference evidence="1" key="1">
    <citation type="submission" date="2022-09" db="EMBL/GenBank/DDBJ databases">
        <title>A Global Phylogenomic Analysis of the Shiitake Genus Lentinula.</title>
        <authorList>
            <consortium name="DOE Joint Genome Institute"/>
            <person name="Sierra-Patev S."/>
            <person name="Min B."/>
            <person name="Naranjo-Ortiz M."/>
            <person name="Looney B."/>
            <person name="Konkel Z."/>
            <person name="Slot J.C."/>
            <person name="Sakamoto Y."/>
            <person name="Steenwyk J.L."/>
            <person name="Rokas A."/>
            <person name="Carro J."/>
            <person name="Camarero S."/>
            <person name="Ferreira P."/>
            <person name="Molpeceres G."/>
            <person name="Ruiz-Duenas F.J."/>
            <person name="Serrano A."/>
            <person name="Henrissat B."/>
            <person name="Drula E."/>
            <person name="Hughes K.W."/>
            <person name="Mata J.L."/>
            <person name="Ishikawa N.K."/>
            <person name="Vargas-Isla R."/>
            <person name="Ushijima S."/>
            <person name="Smith C.A."/>
            <person name="Ahrendt S."/>
            <person name="Andreopoulos W."/>
            <person name="He G."/>
            <person name="Labutti K."/>
            <person name="Lipzen A."/>
            <person name="Ng V."/>
            <person name="Riley R."/>
            <person name="Sandor L."/>
            <person name="Barry K."/>
            <person name="Martinez A.T."/>
            <person name="Xiao Y."/>
            <person name="Gibbons J.G."/>
            <person name="Terashima K."/>
            <person name="Grigoriev I.V."/>
            <person name="Hibbett D.S."/>
        </authorList>
    </citation>
    <scope>NUCLEOTIDE SEQUENCE</scope>
    <source>
        <strain evidence="1">TMI1499</strain>
    </source>
</reference>
<organism evidence="1 2">
    <name type="scientific">Lentinula aff. lateritia</name>
    <dbReference type="NCBI Taxonomy" id="2804960"/>
    <lineage>
        <taxon>Eukaryota</taxon>
        <taxon>Fungi</taxon>
        <taxon>Dikarya</taxon>
        <taxon>Basidiomycota</taxon>
        <taxon>Agaricomycotina</taxon>
        <taxon>Agaricomycetes</taxon>
        <taxon>Agaricomycetidae</taxon>
        <taxon>Agaricales</taxon>
        <taxon>Marasmiineae</taxon>
        <taxon>Omphalotaceae</taxon>
        <taxon>Lentinula</taxon>
    </lineage>
</organism>
<dbReference type="EMBL" id="MU795281">
    <property type="protein sequence ID" value="KAJ3807720.1"/>
    <property type="molecule type" value="Genomic_DNA"/>
</dbReference>